<dbReference type="GO" id="GO:0016616">
    <property type="term" value="F:oxidoreductase activity, acting on the CH-OH group of donors, NAD or NADP as acceptor"/>
    <property type="evidence" value="ECO:0007669"/>
    <property type="project" value="InterPro"/>
</dbReference>
<evidence type="ECO:0000313" key="5">
    <source>
        <dbReference type="EMBL" id="OCB85054.1"/>
    </source>
</evidence>
<dbReference type="InterPro" id="IPR047109">
    <property type="entry name" value="CAD-like"/>
</dbReference>
<accession>A0A9Q5N948</accession>
<gene>
    <name evidence="5" type="ORF">A7U60_g8012</name>
</gene>
<keyword evidence="2" id="KW-0862">Zinc</keyword>
<dbReference type="InterPro" id="IPR006140">
    <property type="entry name" value="D-isomer_DH_NAD-bd"/>
</dbReference>
<evidence type="ECO:0000259" key="4">
    <source>
        <dbReference type="Pfam" id="PF02826"/>
    </source>
</evidence>
<protein>
    <submittedName>
        <fullName evidence="5">GroES-like protein</fullName>
    </submittedName>
</protein>
<evidence type="ECO:0000256" key="1">
    <source>
        <dbReference type="ARBA" id="ARBA00022723"/>
    </source>
</evidence>
<keyword evidence="6" id="KW-1185">Reference proteome</keyword>
<sequence length="211" mass="23066">MMCGGLTVFSPIVRNGAGPGKRVGVIGIGRLGHYAIMFAKALGAEVYAFTHSRHEEADIKKMGGRPYCCDGSRLSRAAPERAGLDCFYCKRFRRDQAFGISLVRGSILREESGVAEIFHLSRMLEMHGKFICVGAPDEPIQSVSPFSLIFNGCFFGGSKIGSKKEATMMLELAARKSIKPSIEELPMKDVSKAVKGVVENKVRYVLKQDLA</sequence>
<dbReference type="OrthoDB" id="1879366at2759"/>
<dbReference type="GO" id="GO:0051287">
    <property type="term" value="F:NAD binding"/>
    <property type="evidence" value="ECO:0007669"/>
    <property type="project" value="InterPro"/>
</dbReference>
<name>A0A9Q5N948_SANBA</name>
<dbReference type="EMBL" id="LNZH02000212">
    <property type="protein sequence ID" value="OCB85054.1"/>
    <property type="molecule type" value="Genomic_DNA"/>
</dbReference>
<dbReference type="InterPro" id="IPR029752">
    <property type="entry name" value="D-isomer_DH_CS1"/>
</dbReference>
<dbReference type="AlphaFoldDB" id="A0A9Q5N948"/>
<evidence type="ECO:0000256" key="3">
    <source>
        <dbReference type="ARBA" id="ARBA00023002"/>
    </source>
</evidence>
<reference evidence="5" key="1">
    <citation type="submission" date="2016-06" db="EMBL/GenBank/DDBJ databases">
        <title>Draft Genome sequence of the fungus Inonotus baumii.</title>
        <authorList>
            <person name="Zhu H."/>
            <person name="Lin W."/>
        </authorList>
    </citation>
    <scope>NUCLEOTIDE SEQUENCE</scope>
    <source>
        <strain evidence="5">821</strain>
    </source>
</reference>
<keyword evidence="3" id="KW-0560">Oxidoreductase</keyword>
<dbReference type="PANTHER" id="PTHR42683">
    <property type="entry name" value="ALDEHYDE REDUCTASE"/>
    <property type="match status" value="1"/>
</dbReference>
<evidence type="ECO:0000256" key="2">
    <source>
        <dbReference type="ARBA" id="ARBA00022833"/>
    </source>
</evidence>
<dbReference type="Gene3D" id="3.90.180.10">
    <property type="entry name" value="Medium-chain alcohol dehydrogenases, catalytic domain"/>
    <property type="match status" value="1"/>
</dbReference>
<dbReference type="Gene3D" id="3.40.50.720">
    <property type="entry name" value="NAD(P)-binding Rossmann-like Domain"/>
    <property type="match status" value="1"/>
</dbReference>
<organism evidence="5 6">
    <name type="scientific">Sanghuangporus baumii</name>
    <name type="common">Phellinus baumii</name>
    <dbReference type="NCBI Taxonomy" id="108892"/>
    <lineage>
        <taxon>Eukaryota</taxon>
        <taxon>Fungi</taxon>
        <taxon>Dikarya</taxon>
        <taxon>Basidiomycota</taxon>
        <taxon>Agaricomycotina</taxon>
        <taxon>Agaricomycetes</taxon>
        <taxon>Hymenochaetales</taxon>
        <taxon>Hymenochaetaceae</taxon>
        <taxon>Sanghuangporus</taxon>
    </lineage>
</organism>
<feature type="domain" description="D-isomer specific 2-hydroxyacid dehydrogenase NAD-binding" evidence="4">
    <location>
        <begin position="20"/>
        <end position="64"/>
    </location>
</feature>
<evidence type="ECO:0000313" key="6">
    <source>
        <dbReference type="Proteomes" id="UP000757232"/>
    </source>
</evidence>
<dbReference type="SUPFAM" id="SSF51735">
    <property type="entry name" value="NAD(P)-binding Rossmann-fold domains"/>
    <property type="match status" value="1"/>
</dbReference>
<dbReference type="InterPro" id="IPR036291">
    <property type="entry name" value="NAD(P)-bd_dom_sf"/>
</dbReference>
<keyword evidence="1" id="KW-0479">Metal-binding</keyword>
<dbReference type="Pfam" id="PF02826">
    <property type="entry name" value="2-Hacid_dh_C"/>
    <property type="match status" value="1"/>
</dbReference>
<dbReference type="Proteomes" id="UP000757232">
    <property type="component" value="Unassembled WGS sequence"/>
</dbReference>
<proteinExistence type="predicted"/>
<comment type="caution">
    <text evidence="5">The sequence shown here is derived from an EMBL/GenBank/DDBJ whole genome shotgun (WGS) entry which is preliminary data.</text>
</comment>
<dbReference type="PROSITE" id="PS00065">
    <property type="entry name" value="D_2_HYDROXYACID_DH_1"/>
    <property type="match status" value="1"/>
</dbReference>
<dbReference type="GO" id="GO:0046872">
    <property type="term" value="F:metal ion binding"/>
    <property type="evidence" value="ECO:0007669"/>
    <property type="project" value="UniProtKB-KW"/>
</dbReference>